<dbReference type="GO" id="GO:0051082">
    <property type="term" value="F:unfolded protein binding"/>
    <property type="evidence" value="ECO:0007669"/>
    <property type="project" value="InterPro"/>
</dbReference>
<keyword evidence="5" id="KW-0676">Redox-active center</keyword>
<sequence>MSELHKFLFDGLPVRGIIVRLTGAWTEILARREANTATGPWAPPVAELLGEMAAAGALMQSNIKFNGALILQIFGDGPVKVAVAEVQPDLSLRATAKVVGDVPVDARLPELVNLNNQGRCAITLDPKDKFPGQQPYQGVVPLHGDRREKLGRLSEVLEHYMLQSEQLDTTLVLAADEKVAAGLLIQRLPLEGEGNLAGSMVSKANEDEIGLNEHYNRIAILAASLKREELLELDVDTILRRLFWEEKVLRFPAEVPRFACTCSRERVANMIRGLGREEAESIVAERGDIEVGCDFCGLQYRFDAVDAAQLFAAPGDQPPVTSAVQ</sequence>
<reference evidence="6 7" key="2">
    <citation type="journal article" date="2011" name="PLoS ONE">
        <title>The Cyst-Dividing Bacterium Ramlibacter tataouinensis TTB310 Genome Reveals a Well-Stocked Toolbox for Adaptation to a Desert Environment.</title>
        <authorList>
            <person name="De Luca G."/>
            <person name="Barakat M."/>
            <person name="Ortet P."/>
            <person name="Fochesato S."/>
            <person name="Jourlin-Castelli C."/>
            <person name="Ansaldi M."/>
            <person name="Py B."/>
            <person name="Fichant G."/>
            <person name="Coutinho P.M."/>
            <person name="Voulhoux R."/>
            <person name="Bastien O."/>
            <person name="Marechal E."/>
            <person name="Henrissat B."/>
            <person name="Quentin Y."/>
            <person name="Noirot P."/>
            <person name="Filloux A."/>
            <person name="Mejean V."/>
            <person name="Dubow M.S."/>
            <person name="Barras F."/>
            <person name="Barbe V."/>
            <person name="Weissenbach J."/>
            <person name="Mihalcescu I."/>
            <person name="Vermeglio A."/>
            <person name="Achouak W."/>
            <person name="Heulin T."/>
        </authorList>
    </citation>
    <scope>NUCLEOTIDE SEQUENCE [LARGE SCALE GENOMIC DNA]</scope>
    <source>
        <strain evidence="7">ATCC BAA-407 / DSM 14655 / LMG 21543 / TTB310</strain>
    </source>
</reference>
<organism evidence="6 7">
    <name type="scientific">Ramlibacter tataouinensis (strain ATCC BAA-407 / DSM 14655 / LMG 21543 / TTB310)</name>
    <dbReference type="NCBI Taxonomy" id="365046"/>
    <lineage>
        <taxon>Bacteria</taxon>
        <taxon>Pseudomonadati</taxon>
        <taxon>Pseudomonadota</taxon>
        <taxon>Betaproteobacteria</taxon>
        <taxon>Burkholderiales</taxon>
        <taxon>Comamonadaceae</taxon>
        <taxon>Ramlibacter</taxon>
    </lineage>
</organism>
<evidence type="ECO:0000313" key="7">
    <source>
        <dbReference type="Proteomes" id="UP000008385"/>
    </source>
</evidence>
<evidence type="ECO:0000256" key="3">
    <source>
        <dbReference type="ARBA" id="ARBA00023157"/>
    </source>
</evidence>
<dbReference type="InterPro" id="IPR023212">
    <property type="entry name" value="Hsp33_helix_hairpin_bin_dom_sf"/>
</dbReference>
<accession>F5Y3M9</accession>
<dbReference type="SUPFAM" id="SSF64397">
    <property type="entry name" value="Hsp33 domain"/>
    <property type="match status" value="1"/>
</dbReference>
<keyword evidence="2" id="KW-0862">Zinc</keyword>
<dbReference type="Gene3D" id="3.55.30.10">
    <property type="entry name" value="Hsp33 domain"/>
    <property type="match status" value="1"/>
</dbReference>
<dbReference type="InterPro" id="IPR000397">
    <property type="entry name" value="Heat_shock_Hsp33"/>
</dbReference>
<dbReference type="EMBL" id="CP000245">
    <property type="protein sequence ID" value="AEG93686.1"/>
    <property type="molecule type" value="Genomic_DNA"/>
</dbReference>
<dbReference type="STRING" id="365046.Rta_25860"/>
<dbReference type="GO" id="GO:0044183">
    <property type="term" value="F:protein folding chaperone"/>
    <property type="evidence" value="ECO:0007669"/>
    <property type="project" value="TreeGrafter"/>
</dbReference>
<dbReference type="Gene3D" id="3.90.1280.10">
    <property type="entry name" value="HSP33 redox switch-like"/>
    <property type="match status" value="1"/>
</dbReference>
<dbReference type="eggNOG" id="COG1281">
    <property type="taxonomic scope" value="Bacteria"/>
</dbReference>
<keyword evidence="3" id="KW-1015">Disulfide bond</keyword>
<dbReference type="PATRIC" id="fig|365046.3.peg.2642"/>
<dbReference type="SUPFAM" id="SSF118352">
    <property type="entry name" value="HSP33 redox switch-like"/>
    <property type="match status" value="1"/>
</dbReference>
<dbReference type="GO" id="GO:0042026">
    <property type="term" value="P:protein refolding"/>
    <property type="evidence" value="ECO:0007669"/>
    <property type="project" value="TreeGrafter"/>
</dbReference>
<evidence type="ECO:0000313" key="6">
    <source>
        <dbReference type="EMBL" id="AEG93686.1"/>
    </source>
</evidence>
<dbReference type="OrthoDB" id="9793753at2"/>
<dbReference type="Pfam" id="PF01430">
    <property type="entry name" value="HSP33"/>
    <property type="match status" value="1"/>
</dbReference>
<reference evidence="7" key="1">
    <citation type="submission" date="2006-01" db="EMBL/GenBank/DDBJ databases">
        <title>Genome of the cyst-dividing bacterium Ramlibacter tataouinensis.</title>
        <authorList>
            <person name="Barakat M."/>
            <person name="Ortet P."/>
            <person name="De Luca G."/>
            <person name="Jourlin-Castelli C."/>
            <person name="Ansaldi M."/>
            <person name="Py B."/>
            <person name="Fichant G."/>
            <person name="Coutinho P."/>
            <person name="Voulhoux R."/>
            <person name="Bastien O."/>
            <person name="Roy S."/>
            <person name="Marechal E."/>
            <person name="Henrissat B."/>
            <person name="Quentin Y."/>
            <person name="Noirot P."/>
            <person name="Filloux A."/>
            <person name="Mejean V."/>
            <person name="DuBow M."/>
            <person name="Barras F."/>
            <person name="Heulin T."/>
        </authorList>
    </citation>
    <scope>NUCLEOTIDE SEQUENCE [LARGE SCALE GENOMIC DNA]</scope>
    <source>
        <strain evidence="7">ATCC BAA-407 / DSM 14655 / LMG 21543 / TTB310</strain>
    </source>
</reference>
<gene>
    <name evidence="6" type="ordered locus">Rta_25860</name>
</gene>
<dbReference type="PIRSF" id="PIRSF005261">
    <property type="entry name" value="Heat_shock_Hsp33"/>
    <property type="match status" value="1"/>
</dbReference>
<dbReference type="Proteomes" id="UP000008385">
    <property type="component" value="Chromosome"/>
</dbReference>
<dbReference type="CDD" id="cd00498">
    <property type="entry name" value="Hsp33"/>
    <property type="match status" value="1"/>
</dbReference>
<keyword evidence="1" id="KW-0963">Cytoplasm</keyword>
<evidence type="ECO:0000256" key="2">
    <source>
        <dbReference type="ARBA" id="ARBA00022833"/>
    </source>
</evidence>
<dbReference type="InterPro" id="IPR016153">
    <property type="entry name" value="Heat_shock_Hsp33_N"/>
</dbReference>
<dbReference type="PANTHER" id="PTHR30111:SF1">
    <property type="entry name" value="33 KDA CHAPERONIN"/>
    <property type="match status" value="1"/>
</dbReference>
<dbReference type="KEGG" id="rta:Rta_25860"/>
<dbReference type="RefSeq" id="WP_013901918.1">
    <property type="nucleotide sequence ID" value="NC_015677.1"/>
</dbReference>
<dbReference type="InterPro" id="IPR016154">
    <property type="entry name" value="Heat_shock_Hsp33_C"/>
</dbReference>
<protein>
    <submittedName>
        <fullName evidence="6">Chaperone protein, HSP33 family-like protein</fullName>
    </submittedName>
</protein>
<dbReference type="AlphaFoldDB" id="F5Y3M9"/>
<proteinExistence type="predicted"/>
<dbReference type="GO" id="GO:0005737">
    <property type="term" value="C:cytoplasm"/>
    <property type="evidence" value="ECO:0007669"/>
    <property type="project" value="InterPro"/>
</dbReference>
<keyword evidence="7" id="KW-1185">Reference proteome</keyword>
<name>F5Y3M9_RAMTT</name>
<evidence type="ECO:0000256" key="1">
    <source>
        <dbReference type="ARBA" id="ARBA00022490"/>
    </source>
</evidence>
<dbReference type="PANTHER" id="PTHR30111">
    <property type="entry name" value="33 KDA CHAPERONIN"/>
    <property type="match status" value="1"/>
</dbReference>
<evidence type="ECO:0000256" key="5">
    <source>
        <dbReference type="ARBA" id="ARBA00023284"/>
    </source>
</evidence>
<dbReference type="Gene3D" id="1.10.287.480">
    <property type="entry name" value="helix hairpin bin"/>
    <property type="match status" value="1"/>
</dbReference>
<evidence type="ECO:0000256" key="4">
    <source>
        <dbReference type="ARBA" id="ARBA00023186"/>
    </source>
</evidence>
<keyword evidence="4" id="KW-0143">Chaperone</keyword>
<dbReference type="HOGENOM" id="CLU_054493_0_0_4"/>